<proteinExistence type="predicted"/>
<keyword evidence="2" id="KW-1185">Reference proteome</keyword>
<dbReference type="Proteomes" id="UP000019202">
    <property type="component" value="Unassembled WGS sequence"/>
</dbReference>
<reference evidence="1" key="1">
    <citation type="submission" date="2013-11" db="EMBL/GenBank/DDBJ databases">
        <title>Draft genome sequence and annotation of the entomopathogenic bacteria, Xenorhabdus cabanillasi strain JM26 and Xenorhabdus szentirmai strain DSM 16338.</title>
        <authorList>
            <person name="Gualtieri M."/>
            <person name="Ogier J.C."/>
            <person name="Pages S."/>
            <person name="Givaudan A."/>
            <person name="Gaudriault S."/>
        </authorList>
    </citation>
    <scope>NUCLEOTIDE SEQUENCE [LARGE SCALE GENOMIC DNA]</scope>
    <source>
        <strain evidence="1">DSM 16338</strain>
    </source>
</reference>
<evidence type="ECO:0000313" key="1">
    <source>
        <dbReference type="EMBL" id="CDL80949.1"/>
    </source>
</evidence>
<name>W1IRA9_9GAMM</name>
<dbReference type="AlphaFoldDB" id="W1IRA9"/>
<dbReference type="RefSeq" id="WP_038234149.1">
    <property type="nucleotide sequence ID" value="NZ_CAWLWS010000002.1"/>
</dbReference>
<organism evidence="1 2">
    <name type="scientific">Xenorhabdus szentirmaii DSM 16338</name>
    <dbReference type="NCBI Taxonomy" id="1427518"/>
    <lineage>
        <taxon>Bacteria</taxon>
        <taxon>Pseudomonadati</taxon>
        <taxon>Pseudomonadota</taxon>
        <taxon>Gammaproteobacteria</taxon>
        <taxon>Enterobacterales</taxon>
        <taxon>Morganellaceae</taxon>
        <taxon>Xenorhabdus</taxon>
    </lineage>
</organism>
<protein>
    <submittedName>
        <fullName evidence="1">Uncharacterized protein</fullName>
    </submittedName>
</protein>
<gene>
    <name evidence="1" type="ORF">XSR1_100002</name>
</gene>
<dbReference type="OrthoDB" id="7849912at2"/>
<evidence type="ECO:0000313" key="2">
    <source>
        <dbReference type="Proteomes" id="UP000019202"/>
    </source>
</evidence>
<sequence>MCLILDYFIKEGDPQEFMLSWTAQDKDQWTVDNVGLSRANKELALFDSKWFDYRHLHPMDATILFAEAYKREYSQIMLRHGREDFRKAPFKTGLKRCPFINLSKSNITSLWKARQKADELGVEYGYFIMSILSIAAKCEWGELPRPHHLWQDDLLEIFTERNEKRKETRLNGSELDYFKKANYSGDEIQDAHRKYVMGQITDTRPDKRHFLIFSAVFTLEYLDQQIFVDQFPNEFRKASKFL</sequence>
<accession>W1IRA9</accession>
<comment type="caution">
    <text evidence="1">The sequence shown here is derived from an EMBL/GenBank/DDBJ whole genome shotgun (WGS) entry which is preliminary data.</text>
</comment>
<dbReference type="EMBL" id="CBXF010000002">
    <property type="protein sequence ID" value="CDL80949.1"/>
    <property type="molecule type" value="Genomic_DNA"/>
</dbReference>